<evidence type="ECO:0000313" key="2">
    <source>
        <dbReference type="Proteomes" id="UP000236584"/>
    </source>
</evidence>
<proteinExistence type="predicted"/>
<evidence type="ECO:0000313" key="1">
    <source>
        <dbReference type="EMBL" id="AUV81287.1"/>
    </source>
</evidence>
<organism evidence="1 2">
    <name type="scientific">Salinigranum rubrum</name>
    <dbReference type="NCBI Taxonomy" id="755307"/>
    <lineage>
        <taxon>Archaea</taxon>
        <taxon>Methanobacteriati</taxon>
        <taxon>Methanobacteriota</taxon>
        <taxon>Stenosarchaea group</taxon>
        <taxon>Halobacteria</taxon>
        <taxon>Halobacteriales</taxon>
        <taxon>Haloferacaceae</taxon>
        <taxon>Salinigranum</taxon>
    </lineage>
</organism>
<dbReference type="Proteomes" id="UP000236584">
    <property type="component" value="Chromosome"/>
</dbReference>
<dbReference type="GeneID" id="35591642"/>
<dbReference type="InterPro" id="IPR024747">
    <property type="entry name" value="Pyridox_Oxase-rel"/>
</dbReference>
<sequence length="146" mass="16305">MEHIEYVYTVGMNEEDVERHLSDAETGVLSLADGSRAYGVPVHCKYEDGVLLFRLTDDDDSEKLAFLDATTEACFVLYEATNGDSWSVMARGPVAPVDDPAQYDEAAINERFGPARVFDEDIGDTDVRLFELDVESVTGRRTPRFD</sequence>
<dbReference type="SUPFAM" id="SSF50475">
    <property type="entry name" value="FMN-binding split barrel"/>
    <property type="match status" value="1"/>
</dbReference>
<dbReference type="Pfam" id="PF12900">
    <property type="entry name" value="Pyridox_ox_2"/>
    <property type="match status" value="1"/>
</dbReference>
<accession>A0A2I8VH84</accession>
<dbReference type="RefSeq" id="WP_103424975.1">
    <property type="nucleotide sequence ID" value="NZ_CP026309.1"/>
</dbReference>
<reference evidence="1 2" key="1">
    <citation type="submission" date="2018-01" db="EMBL/GenBank/DDBJ databases">
        <title>Complete genome sequence of Salinigranum rubrum GX10T, an extremely halophilic archaeon isolated from a marine solar saltern.</title>
        <authorList>
            <person name="Han S."/>
        </authorList>
    </citation>
    <scope>NUCLEOTIDE SEQUENCE [LARGE SCALE GENOMIC DNA]</scope>
    <source>
        <strain evidence="1 2">GX10</strain>
    </source>
</reference>
<dbReference type="AlphaFoldDB" id="A0A2I8VH84"/>
<dbReference type="OrthoDB" id="288110at2157"/>
<gene>
    <name evidence="1" type="ORF">C2R22_06090</name>
</gene>
<name>A0A2I8VH84_9EURY</name>
<protein>
    <submittedName>
        <fullName evidence="1">Flavin-nucleotide-binding protein</fullName>
    </submittedName>
</protein>
<dbReference type="EMBL" id="CP026309">
    <property type="protein sequence ID" value="AUV81287.1"/>
    <property type="molecule type" value="Genomic_DNA"/>
</dbReference>
<dbReference type="KEGG" id="srub:C2R22_06090"/>
<dbReference type="Gene3D" id="2.30.110.10">
    <property type="entry name" value="Electron Transport, Fmn-binding Protein, Chain A"/>
    <property type="match status" value="1"/>
</dbReference>
<keyword evidence="2" id="KW-1185">Reference proteome</keyword>
<dbReference type="InterPro" id="IPR012349">
    <property type="entry name" value="Split_barrel_FMN-bd"/>
</dbReference>